<dbReference type="EMBL" id="CAGS01000399">
    <property type="protein sequence ID" value="CCF85161.1"/>
    <property type="molecule type" value="Genomic_DNA"/>
</dbReference>
<evidence type="ECO:0000313" key="1">
    <source>
        <dbReference type="EMBL" id="CCF85161.1"/>
    </source>
</evidence>
<name>I4EKE9_9BACT</name>
<dbReference type="AlphaFoldDB" id="I4EKE9"/>
<proteinExistence type="predicted"/>
<keyword evidence="2" id="KW-1185">Reference proteome</keyword>
<gene>
    <name evidence="1" type="ORF">NITHO_4580003</name>
</gene>
<accession>I4EKE9</accession>
<evidence type="ECO:0000313" key="2">
    <source>
        <dbReference type="Proteomes" id="UP000004221"/>
    </source>
</evidence>
<sequence>MILNVGIQFVVIRRTDGPTNRLGIPSTLASLLTLLHVCLDYLDILFRSSNDPGFLLEVNCGG</sequence>
<reference evidence="1 2" key="1">
    <citation type="journal article" date="2012" name="ISME J.">
        <title>Nitrification expanded: discovery, physiology and genomics of a nitrite-oxidizing bacterium from the phylum Chloroflexi.</title>
        <authorList>
            <person name="Sorokin D.Y."/>
            <person name="Lucker S."/>
            <person name="Vejmelkova D."/>
            <person name="Kostrikina N.A."/>
            <person name="Kleerebezem R."/>
            <person name="Rijpstra W.I."/>
            <person name="Damste J.S."/>
            <person name="Le Paslier D."/>
            <person name="Muyzer G."/>
            <person name="Wagner M."/>
            <person name="van Loosdrecht M.C."/>
            <person name="Daims H."/>
        </authorList>
    </citation>
    <scope>NUCLEOTIDE SEQUENCE [LARGE SCALE GENOMIC DNA]</scope>
    <source>
        <strain evidence="2">none</strain>
    </source>
</reference>
<comment type="caution">
    <text evidence="1">The sequence shown here is derived from an EMBL/GenBank/DDBJ whole genome shotgun (WGS) entry which is preliminary data.</text>
</comment>
<organism evidence="1 2">
    <name type="scientific">Nitrolancea hollandica Lb</name>
    <dbReference type="NCBI Taxonomy" id="1129897"/>
    <lineage>
        <taxon>Bacteria</taxon>
        <taxon>Pseudomonadati</taxon>
        <taxon>Thermomicrobiota</taxon>
        <taxon>Thermomicrobia</taxon>
        <taxon>Sphaerobacterales</taxon>
        <taxon>Sphaerobacterineae</taxon>
        <taxon>Sphaerobacteraceae</taxon>
        <taxon>Nitrolancea</taxon>
    </lineage>
</organism>
<protein>
    <submittedName>
        <fullName evidence="1">Uncharacterized protein</fullName>
    </submittedName>
</protein>
<dbReference type="Proteomes" id="UP000004221">
    <property type="component" value="Unassembled WGS sequence"/>
</dbReference>